<dbReference type="InterPro" id="IPR008407">
    <property type="entry name" value="Brnchd-chn_aa_trnsp_AzlD"/>
</dbReference>
<feature type="transmembrane region" description="Helical" evidence="1">
    <location>
        <begin position="6"/>
        <end position="27"/>
    </location>
</feature>
<keyword evidence="1" id="KW-1133">Transmembrane helix</keyword>
<keyword evidence="1" id="KW-0472">Membrane</keyword>
<proteinExistence type="predicted"/>
<protein>
    <submittedName>
        <fullName evidence="2">Branched-chain amino acid transport protein azlD</fullName>
    </submittedName>
</protein>
<feature type="transmembrane region" description="Helical" evidence="1">
    <location>
        <begin position="39"/>
        <end position="57"/>
    </location>
</feature>
<sequence>MRKEYFFLIIMMACVTYLTRMVFLVSSKKLKMPQIVNSSLKYIPVAILSTLVFPGIFSPNGKLYVSYGNPYIIAAIITVIAVLLSKKSIVGIILGSASLIALRHIL</sequence>
<keyword evidence="3" id="KW-1185">Reference proteome</keyword>
<dbReference type="STRING" id="1888891.DSOL_3586"/>
<dbReference type="Proteomes" id="UP000186102">
    <property type="component" value="Unassembled WGS sequence"/>
</dbReference>
<reference evidence="2 3" key="1">
    <citation type="submission" date="2016-09" db="EMBL/GenBank/DDBJ databases">
        <title>Complete genome of Desulfosporosinus sp. OL.</title>
        <authorList>
            <person name="Mardanov A."/>
            <person name="Beletsky A."/>
            <person name="Panova A."/>
            <person name="Karnachuk O."/>
            <person name="Ravin N."/>
        </authorList>
    </citation>
    <scope>NUCLEOTIDE SEQUENCE [LARGE SCALE GENOMIC DNA]</scope>
    <source>
        <strain evidence="2 3">OL</strain>
    </source>
</reference>
<dbReference type="Pfam" id="PF05437">
    <property type="entry name" value="AzlD"/>
    <property type="match status" value="1"/>
</dbReference>
<gene>
    <name evidence="2" type="ORF">DSOL_3586</name>
</gene>
<comment type="caution">
    <text evidence="2">The sequence shown here is derived from an EMBL/GenBank/DDBJ whole genome shotgun (WGS) entry which is preliminary data.</text>
</comment>
<dbReference type="EMBL" id="MLBF01000033">
    <property type="protein sequence ID" value="OLN29410.1"/>
    <property type="molecule type" value="Genomic_DNA"/>
</dbReference>
<evidence type="ECO:0000313" key="3">
    <source>
        <dbReference type="Proteomes" id="UP000186102"/>
    </source>
</evidence>
<name>A0A1Q8QQ32_9FIRM</name>
<dbReference type="AlphaFoldDB" id="A0A1Q8QQ32"/>
<accession>A0A1Q8QQ32</accession>
<feature type="transmembrane region" description="Helical" evidence="1">
    <location>
        <begin position="63"/>
        <end position="84"/>
    </location>
</feature>
<keyword evidence="1" id="KW-0812">Transmembrane</keyword>
<organism evidence="2 3">
    <name type="scientific">Desulfosporosinus metallidurans</name>
    <dbReference type="NCBI Taxonomy" id="1888891"/>
    <lineage>
        <taxon>Bacteria</taxon>
        <taxon>Bacillati</taxon>
        <taxon>Bacillota</taxon>
        <taxon>Clostridia</taxon>
        <taxon>Eubacteriales</taxon>
        <taxon>Desulfitobacteriaceae</taxon>
        <taxon>Desulfosporosinus</taxon>
    </lineage>
</organism>
<evidence type="ECO:0000313" key="2">
    <source>
        <dbReference type="EMBL" id="OLN29410.1"/>
    </source>
</evidence>
<evidence type="ECO:0000256" key="1">
    <source>
        <dbReference type="SAM" id="Phobius"/>
    </source>
</evidence>